<comment type="caution">
    <text evidence="2">The sequence shown here is derived from an EMBL/GenBank/DDBJ whole genome shotgun (WGS) entry which is preliminary data.</text>
</comment>
<feature type="region of interest" description="Disordered" evidence="1">
    <location>
        <begin position="129"/>
        <end position="151"/>
    </location>
</feature>
<sequence length="172" mass="19332">MEYVTQSCYRCITAEEQSFRKHTYMAKTFRVSLQYPGVNSNTALFVQHRVLTCLSGIHHSSLPAGKGIHFQKKDFRANSLHTDSLPSCVVAWMPHMPRTSAATRRSQGYSIASRRAVRDSASPFKLHYNGTAPQHSTTAQHRASSHSYRTNSTHITALTLKTSPQHSSKQEQ</sequence>
<feature type="compositionally biased region" description="Polar residues" evidence="1">
    <location>
        <begin position="131"/>
        <end position="151"/>
    </location>
</feature>
<proteinExistence type="predicted"/>
<name>A0A5B7FNE5_PORTR</name>
<gene>
    <name evidence="2" type="ORF">E2C01_043037</name>
</gene>
<dbReference type="AlphaFoldDB" id="A0A5B7FNE5"/>
<dbReference type="Proteomes" id="UP000324222">
    <property type="component" value="Unassembled WGS sequence"/>
</dbReference>
<accession>A0A5B7FNE5</accession>
<protein>
    <submittedName>
        <fullName evidence="2">Uncharacterized protein</fullName>
    </submittedName>
</protein>
<evidence type="ECO:0000256" key="1">
    <source>
        <dbReference type="SAM" id="MobiDB-lite"/>
    </source>
</evidence>
<dbReference type="EMBL" id="VSRR010008752">
    <property type="protein sequence ID" value="MPC49240.1"/>
    <property type="molecule type" value="Genomic_DNA"/>
</dbReference>
<evidence type="ECO:0000313" key="3">
    <source>
        <dbReference type="Proteomes" id="UP000324222"/>
    </source>
</evidence>
<organism evidence="2 3">
    <name type="scientific">Portunus trituberculatus</name>
    <name type="common">Swimming crab</name>
    <name type="synonym">Neptunus trituberculatus</name>
    <dbReference type="NCBI Taxonomy" id="210409"/>
    <lineage>
        <taxon>Eukaryota</taxon>
        <taxon>Metazoa</taxon>
        <taxon>Ecdysozoa</taxon>
        <taxon>Arthropoda</taxon>
        <taxon>Crustacea</taxon>
        <taxon>Multicrustacea</taxon>
        <taxon>Malacostraca</taxon>
        <taxon>Eumalacostraca</taxon>
        <taxon>Eucarida</taxon>
        <taxon>Decapoda</taxon>
        <taxon>Pleocyemata</taxon>
        <taxon>Brachyura</taxon>
        <taxon>Eubrachyura</taxon>
        <taxon>Portunoidea</taxon>
        <taxon>Portunidae</taxon>
        <taxon>Portuninae</taxon>
        <taxon>Portunus</taxon>
    </lineage>
</organism>
<keyword evidence="3" id="KW-1185">Reference proteome</keyword>
<reference evidence="2 3" key="1">
    <citation type="submission" date="2019-05" db="EMBL/GenBank/DDBJ databases">
        <title>Another draft genome of Portunus trituberculatus and its Hox gene families provides insights of decapod evolution.</title>
        <authorList>
            <person name="Jeong J.-H."/>
            <person name="Song I."/>
            <person name="Kim S."/>
            <person name="Choi T."/>
            <person name="Kim D."/>
            <person name="Ryu S."/>
            <person name="Kim W."/>
        </authorList>
    </citation>
    <scope>NUCLEOTIDE SEQUENCE [LARGE SCALE GENOMIC DNA]</scope>
    <source>
        <tissue evidence="2">Muscle</tissue>
    </source>
</reference>
<evidence type="ECO:0000313" key="2">
    <source>
        <dbReference type="EMBL" id="MPC49240.1"/>
    </source>
</evidence>